<dbReference type="KEGG" id="kcm:ABWK59_31665"/>
<sequence length="606" mass="60832">MGAVGVAEDAVAGLAGLRLRPGVAVTPLRNGLHLRGRRSSVTLEGSTALPALWRALEGPLRTGDTGPLTAQAPPGSPVRAALNTVIGQLREHDLLVAAVPAPDWLLETADRPAEAAGALASTVVEVACGDVSSSALAAALTVSAERALADCGLASVRRPRAAGLGAGLLVLTAGRFSVAVGRVHGCGFVTPVGSEEQALADAAAVGERLERSAGEGRAESVVTSVLLAGAAVQRLVCAVAGLPDPSDEGEDPRLWAGRPAVLVVRERPLRADYRVWLGPDSVSPGRPGRPWAAPGDLREALRCVEALGDEWVGVLEPAVPGDLPQLPAALASSGVGGGGTSPGGTLLAVGLRADLARLDAACRAAELRLGSGESAAAVWVGVDAAHAWGRALRGAVLAGSAGAGSPLGGEGGVDGRVTAGWMAGRAVPRAPEGRDLPAEAGGPQAGHWWGVLTERLGVAAWVEVGRPFVGEEEVFLAVVRVGAGRVLGWAVEATAGDAVAFAALTAVGRVQADAAGVTPVVVNAPSGASARIAVAGVRLAGWEHEGWTTAWLAGVAEREPEFRVALLRATGVRAEPGTPPSGDARAVASALDGCGFTVLRTVGGIR</sequence>
<dbReference type="RefSeq" id="WP_354644092.1">
    <property type="nucleotide sequence ID" value="NZ_CP159872.1"/>
</dbReference>
<gene>
    <name evidence="1" type="ORF">ABWK59_31665</name>
</gene>
<accession>A0AAU8K7A4</accession>
<name>A0AAU8K7A4_9ACTN</name>
<evidence type="ECO:0000313" key="1">
    <source>
        <dbReference type="EMBL" id="XCM83157.1"/>
    </source>
</evidence>
<reference evidence="1" key="1">
    <citation type="submission" date="2024-06" db="EMBL/GenBank/DDBJ databases">
        <title>The genome sequences of Kitasatospora sp. strain HUAS MG31.</title>
        <authorList>
            <person name="Mo P."/>
        </authorList>
    </citation>
    <scope>NUCLEOTIDE SEQUENCE</scope>
    <source>
        <strain evidence="1">HUAS MG31</strain>
    </source>
</reference>
<dbReference type="EMBL" id="CP159872">
    <property type="protein sequence ID" value="XCM83157.1"/>
    <property type="molecule type" value="Genomic_DNA"/>
</dbReference>
<protein>
    <submittedName>
        <fullName evidence="1">Uncharacterized protein</fullName>
    </submittedName>
</protein>
<dbReference type="AlphaFoldDB" id="A0AAU8K7A4"/>
<organism evidence="1">
    <name type="scientific">Kitasatospora camelliae</name>
    <dbReference type="NCBI Taxonomy" id="3156397"/>
    <lineage>
        <taxon>Bacteria</taxon>
        <taxon>Bacillati</taxon>
        <taxon>Actinomycetota</taxon>
        <taxon>Actinomycetes</taxon>
        <taxon>Kitasatosporales</taxon>
        <taxon>Streptomycetaceae</taxon>
        <taxon>Kitasatospora</taxon>
    </lineage>
</organism>
<proteinExistence type="predicted"/>